<sequence length="172" mass="19038">MASCCYHCHYSATATAATTGPSGPKRRLQRRCSTEPSNMKLRAACHAWHYINRRHGSVFTGRRLRPSASLRPRLIRRRHDCRAIVTAVEVNEAANHSFVTIHDMAIGRRMLANRCYPSSSSASGLVGPEIVKDSNMLLARHPCTWVVLPPNSFQLSCAMLTGRISRLVAASP</sequence>
<dbReference type="AlphaFoldDB" id="A0A2C5YP40"/>
<dbReference type="EMBL" id="NJES01000774">
    <property type="protein sequence ID" value="PHH69383.1"/>
    <property type="molecule type" value="Genomic_DNA"/>
</dbReference>
<organism evidence="1 2">
    <name type="scientific">Ophiocordyceps camponoti-rufipedis</name>
    <dbReference type="NCBI Taxonomy" id="2004952"/>
    <lineage>
        <taxon>Eukaryota</taxon>
        <taxon>Fungi</taxon>
        <taxon>Dikarya</taxon>
        <taxon>Ascomycota</taxon>
        <taxon>Pezizomycotina</taxon>
        <taxon>Sordariomycetes</taxon>
        <taxon>Hypocreomycetidae</taxon>
        <taxon>Hypocreales</taxon>
        <taxon>Ophiocordycipitaceae</taxon>
        <taxon>Ophiocordyceps</taxon>
    </lineage>
</organism>
<keyword evidence="2" id="KW-1185">Reference proteome</keyword>
<protein>
    <submittedName>
        <fullName evidence="1">Uncharacterized protein</fullName>
    </submittedName>
</protein>
<evidence type="ECO:0000313" key="1">
    <source>
        <dbReference type="EMBL" id="PHH69383.1"/>
    </source>
</evidence>
<dbReference type="Proteomes" id="UP000226431">
    <property type="component" value="Unassembled WGS sequence"/>
</dbReference>
<accession>A0A2C5YP40</accession>
<evidence type="ECO:0000313" key="2">
    <source>
        <dbReference type="Proteomes" id="UP000226431"/>
    </source>
</evidence>
<reference evidence="1 2" key="1">
    <citation type="submission" date="2017-06" db="EMBL/GenBank/DDBJ databases">
        <title>Ant-infecting Ophiocordyceps genomes reveal a high diversity of potential behavioral manipulation genes and a possible major role for enterotoxins.</title>
        <authorList>
            <person name="De Bekker C."/>
            <person name="Evans H.C."/>
            <person name="Brachmann A."/>
            <person name="Hughes D.P."/>
        </authorList>
    </citation>
    <scope>NUCLEOTIDE SEQUENCE [LARGE SCALE GENOMIC DNA]</scope>
    <source>
        <strain evidence="1 2">Map16</strain>
    </source>
</reference>
<comment type="caution">
    <text evidence="1">The sequence shown here is derived from an EMBL/GenBank/DDBJ whole genome shotgun (WGS) entry which is preliminary data.</text>
</comment>
<name>A0A2C5YP40_9HYPO</name>
<gene>
    <name evidence="1" type="ORF">CDD80_6783</name>
</gene>
<proteinExistence type="predicted"/>